<protein>
    <submittedName>
        <fullName evidence="2">Uncharacterized protein</fullName>
    </submittedName>
</protein>
<proteinExistence type="predicted"/>
<evidence type="ECO:0000256" key="1">
    <source>
        <dbReference type="SAM" id="MobiDB-lite"/>
    </source>
</evidence>
<dbReference type="Proteomes" id="UP001642540">
    <property type="component" value="Unassembled WGS sequence"/>
</dbReference>
<gene>
    <name evidence="2" type="ORF">ODALV1_LOCUS30949</name>
</gene>
<sequence length="69" mass="7475">MNRHARIGRRTVVAQPIVSTISVGLQGNYGMSHGMPPPVVAAPMPQMPSQWNPAPTESQPPPYSYSHPI</sequence>
<evidence type="ECO:0000313" key="3">
    <source>
        <dbReference type="Proteomes" id="UP001642540"/>
    </source>
</evidence>
<accession>A0ABP1S845</accession>
<evidence type="ECO:0000313" key="2">
    <source>
        <dbReference type="EMBL" id="CAL8146832.1"/>
    </source>
</evidence>
<reference evidence="2 3" key="1">
    <citation type="submission" date="2024-08" db="EMBL/GenBank/DDBJ databases">
        <authorList>
            <person name="Cucini C."/>
            <person name="Frati F."/>
        </authorList>
    </citation>
    <scope>NUCLEOTIDE SEQUENCE [LARGE SCALE GENOMIC DNA]</scope>
</reference>
<keyword evidence="3" id="KW-1185">Reference proteome</keyword>
<organism evidence="2 3">
    <name type="scientific">Orchesella dallaii</name>
    <dbReference type="NCBI Taxonomy" id="48710"/>
    <lineage>
        <taxon>Eukaryota</taxon>
        <taxon>Metazoa</taxon>
        <taxon>Ecdysozoa</taxon>
        <taxon>Arthropoda</taxon>
        <taxon>Hexapoda</taxon>
        <taxon>Collembola</taxon>
        <taxon>Entomobryomorpha</taxon>
        <taxon>Entomobryoidea</taxon>
        <taxon>Orchesellidae</taxon>
        <taxon>Orchesellinae</taxon>
        <taxon>Orchesella</taxon>
    </lineage>
</organism>
<name>A0ABP1S845_9HEXA</name>
<comment type="caution">
    <text evidence="2">The sequence shown here is derived from an EMBL/GenBank/DDBJ whole genome shotgun (WGS) entry which is preliminary data.</text>
</comment>
<feature type="region of interest" description="Disordered" evidence="1">
    <location>
        <begin position="40"/>
        <end position="69"/>
    </location>
</feature>
<dbReference type="EMBL" id="CAXLJM020000164">
    <property type="protein sequence ID" value="CAL8146832.1"/>
    <property type="molecule type" value="Genomic_DNA"/>
</dbReference>